<dbReference type="AlphaFoldDB" id="A0A4S8LHS2"/>
<evidence type="ECO:0000313" key="2">
    <source>
        <dbReference type="Proteomes" id="UP000297245"/>
    </source>
</evidence>
<dbReference type="EMBL" id="ML179404">
    <property type="protein sequence ID" value="THU88564.1"/>
    <property type="molecule type" value="Genomic_DNA"/>
</dbReference>
<dbReference type="CDD" id="cd12148">
    <property type="entry name" value="fungal_TF_MHR"/>
    <property type="match status" value="1"/>
</dbReference>
<organism evidence="1 2">
    <name type="scientific">Dendrothele bispora (strain CBS 962.96)</name>
    <dbReference type="NCBI Taxonomy" id="1314807"/>
    <lineage>
        <taxon>Eukaryota</taxon>
        <taxon>Fungi</taxon>
        <taxon>Dikarya</taxon>
        <taxon>Basidiomycota</taxon>
        <taxon>Agaricomycotina</taxon>
        <taxon>Agaricomycetes</taxon>
        <taxon>Agaricomycetidae</taxon>
        <taxon>Agaricales</taxon>
        <taxon>Agaricales incertae sedis</taxon>
        <taxon>Dendrothele</taxon>
    </lineage>
</organism>
<reference evidence="1 2" key="1">
    <citation type="journal article" date="2019" name="Nat. Ecol. Evol.">
        <title>Megaphylogeny resolves global patterns of mushroom evolution.</title>
        <authorList>
            <person name="Varga T."/>
            <person name="Krizsan K."/>
            <person name="Foldi C."/>
            <person name="Dima B."/>
            <person name="Sanchez-Garcia M."/>
            <person name="Sanchez-Ramirez S."/>
            <person name="Szollosi G.J."/>
            <person name="Szarkandi J.G."/>
            <person name="Papp V."/>
            <person name="Albert L."/>
            <person name="Andreopoulos W."/>
            <person name="Angelini C."/>
            <person name="Antonin V."/>
            <person name="Barry K.W."/>
            <person name="Bougher N.L."/>
            <person name="Buchanan P."/>
            <person name="Buyck B."/>
            <person name="Bense V."/>
            <person name="Catcheside P."/>
            <person name="Chovatia M."/>
            <person name="Cooper J."/>
            <person name="Damon W."/>
            <person name="Desjardin D."/>
            <person name="Finy P."/>
            <person name="Geml J."/>
            <person name="Haridas S."/>
            <person name="Hughes K."/>
            <person name="Justo A."/>
            <person name="Karasinski D."/>
            <person name="Kautmanova I."/>
            <person name="Kiss B."/>
            <person name="Kocsube S."/>
            <person name="Kotiranta H."/>
            <person name="LaButti K.M."/>
            <person name="Lechner B.E."/>
            <person name="Liimatainen K."/>
            <person name="Lipzen A."/>
            <person name="Lukacs Z."/>
            <person name="Mihaltcheva S."/>
            <person name="Morgado L.N."/>
            <person name="Niskanen T."/>
            <person name="Noordeloos M.E."/>
            <person name="Ohm R.A."/>
            <person name="Ortiz-Santana B."/>
            <person name="Ovrebo C."/>
            <person name="Racz N."/>
            <person name="Riley R."/>
            <person name="Savchenko A."/>
            <person name="Shiryaev A."/>
            <person name="Soop K."/>
            <person name="Spirin V."/>
            <person name="Szebenyi C."/>
            <person name="Tomsovsky M."/>
            <person name="Tulloss R.E."/>
            <person name="Uehling J."/>
            <person name="Grigoriev I.V."/>
            <person name="Vagvolgyi C."/>
            <person name="Papp T."/>
            <person name="Martin F.M."/>
            <person name="Miettinen O."/>
            <person name="Hibbett D.S."/>
            <person name="Nagy L.G."/>
        </authorList>
    </citation>
    <scope>NUCLEOTIDE SEQUENCE [LARGE SCALE GENOMIC DNA]</scope>
    <source>
        <strain evidence="1 2">CBS 962.96</strain>
    </source>
</reference>
<proteinExistence type="predicted"/>
<name>A0A4S8LHS2_DENBC</name>
<evidence type="ECO:0000313" key="1">
    <source>
        <dbReference type="EMBL" id="THU88564.1"/>
    </source>
</evidence>
<dbReference type="Proteomes" id="UP000297245">
    <property type="component" value="Unassembled WGS sequence"/>
</dbReference>
<protein>
    <submittedName>
        <fullName evidence="1">Uncharacterized protein</fullName>
    </submittedName>
</protein>
<accession>A0A4S8LHS2</accession>
<sequence length="301" mass="33838">MQLGCCEVKPPEPLLHVFGRNLLELLGRPSNTDLTDVSATLPEETFVDKEDVPERYLEFAVGSTRISCGVKRFVVCISTEFASEDRLLRECEVGNGLLEELEEWRYKLPEHSVIRAEDGRDDDGYSATRRRHRRAIGLLYVFWGYVRSILGRPFLLCEVNPELSRSPKSVLGILADLGRWELLEGLVGRLNAAAVSVNDGGRIERIHPNPEDEEDNLETLRDVLTMLQRIRLAPTYRILMDVAMQSTYIVGLREMETTASREESWNPNNGTSSLTVQSQSNTTWDINATGTAIAVASTDQL</sequence>
<dbReference type="OrthoDB" id="434771at2759"/>
<gene>
    <name evidence="1" type="ORF">K435DRAFT_969443</name>
</gene>
<keyword evidence="2" id="KW-1185">Reference proteome</keyword>